<dbReference type="CDD" id="cd00037">
    <property type="entry name" value="CLECT"/>
    <property type="match status" value="2"/>
</dbReference>
<reference evidence="3" key="1">
    <citation type="submission" date="2022-08" db="UniProtKB">
        <authorList>
            <consortium name="EnsemblMetazoa"/>
        </authorList>
    </citation>
    <scope>IDENTIFICATION</scope>
    <source>
        <strain evidence="3">05x7-T-G4-1.051#20</strain>
    </source>
</reference>
<dbReference type="InterPro" id="IPR050111">
    <property type="entry name" value="C-type_lectin/snaclec_domain"/>
</dbReference>
<feature type="domain" description="C-type lectin" evidence="2">
    <location>
        <begin position="48"/>
        <end position="170"/>
    </location>
</feature>
<feature type="domain" description="C-type lectin" evidence="2">
    <location>
        <begin position="219"/>
        <end position="341"/>
    </location>
</feature>
<organism evidence="3 4">
    <name type="scientific">Magallana gigas</name>
    <name type="common">Pacific oyster</name>
    <name type="synonym">Crassostrea gigas</name>
    <dbReference type="NCBI Taxonomy" id="29159"/>
    <lineage>
        <taxon>Eukaryota</taxon>
        <taxon>Metazoa</taxon>
        <taxon>Spiralia</taxon>
        <taxon>Lophotrochozoa</taxon>
        <taxon>Mollusca</taxon>
        <taxon>Bivalvia</taxon>
        <taxon>Autobranchia</taxon>
        <taxon>Pteriomorphia</taxon>
        <taxon>Ostreida</taxon>
        <taxon>Ostreoidea</taxon>
        <taxon>Ostreidae</taxon>
        <taxon>Magallana</taxon>
    </lineage>
</organism>
<keyword evidence="1" id="KW-0732">Signal</keyword>
<evidence type="ECO:0000313" key="4">
    <source>
        <dbReference type="Proteomes" id="UP000005408"/>
    </source>
</evidence>
<keyword evidence="4" id="KW-1185">Reference proteome</keyword>
<dbReference type="PROSITE" id="PS50041">
    <property type="entry name" value="C_TYPE_LECTIN_2"/>
    <property type="match status" value="2"/>
</dbReference>
<feature type="chain" id="PRO_5036491169" description="C-type lectin domain-containing protein" evidence="1">
    <location>
        <begin position="19"/>
        <end position="352"/>
    </location>
</feature>
<name>A0A8W8NID1_MAGGI</name>
<protein>
    <recommendedName>
        <fullName evidence="2">C-type lectin domain-containing protein</fullName>
    </recommendedName>
</protein>
<dbReference type="EnsemblMetazoa" id="G6324.2">
    <property type="protein sequence ID" value="G6324.2:cds"/>
    <property type="gene ID" value="G6324"/>
</dbReference>
<proteinExistence type="predicted"/>
<sequence>MNSKVCLLLLAVVALSKASYDYAPKYSAFKYDAAKFVAGGCGPGWHQYNNRCYWFSRQKLNWYTASMKCAAMGGYLVSIDQSHENTYVRHMLSVYGVRGGSWLGLNDILRPNKHRWCWGFVAKPCHKFDWYSNEPVYHEHGDYNCGMFKRSYKYHWHVDSCGQKNHYVCEKPLLYLKSSFFSVQLVSKASYDYAPKYSAFKYDAAKFVAGGCGPGWHQYNNRCYSFSRQKLNWYTTSMKCAAMGGYLVSIDQSHENTYVRHMLSVYGVRGGSWLGLNDILRPNKHRWCWGFVAKPCHKFDWYSNEPVYHEHGDYNCGMFKRSYKYHWHVDSCGQKNHYVCEKPLGKPCVCVY</sequence>
<dbReference type="InterPro" id="IPR001304">
    <property type="entry name" value="C-type_lectin-like"/>
</dbReference>
<dbReference type="Gene3D" id="3.10.100.10">
    <property type="entry name" value="Mannose-Binding Protein A, subunit A"/>
    <property type="match status" value="2"/>
</dbReference>
<evidence type="ECO:0000259" key="2">
    <source>
        <dbReference type="PROSITE" id="PS50041"/>
    </source>
</evidence>
<dbReference type="AlphaFoldDB" id="A0A8W8NID1"/>
<dbReference type="InterPro" id="IPR016187">
    <property type="entry name" value="CTDL_fold"/>
</dbReference>
<dbReference type="InterPro" id="IPR016186">
    <property type="entry name" value="C-type_lectin-like/link_sf"/>
</dbReference>
<dbReference type="PANTHER" id="PTHR22803">
    <property type="entry name" value="MANNOSE, PHOSPHOLIPASE, LECTIN RECEPTOR RELATED"/>
    <property type="match status" value="1"/>
</dbReference>
<dbReference type="Pfam" id="PF00059">
    <property type="entry name" value="Lectin_C"/>
    <property type="match status" value="2"/>
</dbReference>
<feature type="signal peptide" evidence="1">
    <location>
        <begin position="1"/>
        <end position="18"/>
    </location>
</feature>
<dbReference type="Proteomes" id="UP000005408">
    <property type="component" value="Unassembled WGS sequence"/>
</dbReference>
<accession>A0A8W8NID1</accession>
<evidence type="ECO:0000313" key="3">
    <source>
        <dbReference type="EnsemblMetazoa" id="G6324.2:cds"/>
    </source>
</evidence>
<dbReference type="SUPFAM" id="SSF56436">
    <property type="entry name" value="C-type lectin-like"/>
    <property type="match status" value="2"/>
</dbReference>
<evidence type="ECO:0000256" key="1">
    <source>
        <dbReference type="SAM" id="SignalP"/>
    </source>
</evidence>
<dbReference type="SMART" id="SM00034">
    <property type="entry name" value="CLECT"/>
    <property type="match status" value="2"/>
</dbReference>